<dbReference type="Pfam" id="PF07859">
    <property type="entry name" value="Abhydrolase_3"/>
    <property type="match status" value="1"/>
</dbReference>
<dbReference type="InterPro" id="IPR013094">
    <property type="entry name" value="AB_hydrolase_3"/>
</dbReference>
<dbReference type="PANTHER" id="PTHR48081">
    <property type="entry name" value="AB HYDROLASE SUPERFAMILY PROTEIN C4A8.06C"/>
    <property type="match status" value="1"/>
</dbReference>
<protein>
    <submittedName>
        <fullName evidence="3">Alpha/beta-hydrolase</fullName>
    </submittedName>
</protein>
<dbReference type="SUPFAM" id="SSF53474">
    <property type="entry name" value="alpha/beta-Hydrolases"/>
    <property type="match status" value="1"/>
</dbReference>
<dbReference type="Proteomes" id="UP000235672">
    <property type="component" value="Unassembled WGS sequence"/>
</dbReference>
<dbReference type="EMBL" id="KZ613507">
    <property type="protein sequence ID" value="PMD16211.1"/>
    <property type="molecule type" value="Genomic_DNA"/>
</dbReference>
<feature type="domain" description="Alpha/beta hydrolase fold-3" evidence="2">
    <location>
        <begin position="76"/>
        <end position="300"/>
    </location>
</feature>
<evidence type="ECO:0000313" key="3">
    <source>
        <dbReference type="EMBL" id="PMD16211.1"/>
    </source>
</evidence>
<dbReference type="GO" id="GO:0016787">
    <property type="term" value="F:hydrolase activity"/>
    <property type="evidence" value="ECO:0007669"/>
    <property type="project" value="UniProtKB-KW"/>
</dbReference>
<accession>A0A2J6PQE4</accession>
<evidence type="ECO:0000256" key="1">
    <source>
        <dbReference type="ARBA" id="ARBA00022801"/>
    </source>
</evidence>
<evidence type="ECO:0000313" key="4">
    <source>
        <dbReference type="Proteomes" id="UP000235672"/>
    </source>
</evidence>
<gene>
    <name evidence="3" type="ORF">NA56DRAFT_649588</name>
</gene>
<keyword evidence="1 3" id="KW-0378">Hydrolase</keyword>
<name>A0A2J6PQE4_9HELO</name>
<dbReference type="Gene3D" id="3.40.50.1820">
    <property type="entry name" value="alpha/beta hydrolase"/>
    <property type="match status" value="1"/>
</dbReference>
<proteinExistence type="predicted"/>
<dbReference type="PANTHER" id="PTHR48081:SF8">
    <property type="entry name" value="ALPHA_BETA HYDROLASE FOLD-3 DOMAIN-CONTAINING PROTEIN-RELATED"/>
    <property type="match status" value="1"/>
</dbReference>
<dbReference type="InterPro" id="IPR029058">
    <property type="entry name" value="AB_hydrolase_fold"/>
</dbReference>
<reference evidence="3 4" key="1">
    <citation type="submission" date="2016-05" db="EMBL/GenBank/DDBJ databases">
        <title>A degradative enzymes factory behind the ericoid mycorrhizal symbiosis.</title>
        <authorList>
            <consortium name="DOE Joint Genome Institute"/>
            <person name="Martino E."/>
            <person name="Morin E."/>
            <person name="Grelet G."/>
            <person name="Kuo A."/>
            <person name="Kohler A."/>
            <person name="Daghino S."/>
            <person name="Barry K."/>
            <person name="Choi C."/>
            <person name="Cichocki N."/>
            <person name="Clum A."/>
            <person name="Copeland A."/>
            <person name="Hainaut M."/>
            <person name="Haridas S."/>
            <person name="Labutti K."/>
            <person name="Lindquist E."/>
            <person name="Lipzen A."/>
            <person name="Khouja H.-R."/>
            <person name="Murat C."/>
            <person name="Ohm R."/>
            <person name="Olson A."/>
            <person name="Spatafora J."/>
            <person name="Veneault-Fourrey C."/>
            <person name="Henrissat B."/>
            <person name="Grigoriev I."/>
            <person name="Martin F."/>
            <person name="Perotto S."/>
        </authorList>
    </citation>
    <scope>NUCLEOTIDE SEQUENCE [LARGE SCALE GENOMIC DNA]</scope>
    <source>
        <strain evidence="3 4">UAMH 7357</strain>
    </source>
</reference>
<keyword evidence="4" id="KW-1185">Reference proteome</keyword>
<sequence length="329" mass="36981">MSRIILRLKALFFRAVISFFTFFDLYLSHPLPQRVSFTKRIKSTVSSIPGSFDLLFYTPPHYTKSQTPNTQKHPLLINFHSGGFVIGHARDDARWATAVTSQTSGVVVSVNYRLAPEHPFPIGIEDCVSAVLWLWRHADEYNLDISKTAFSGFSAGGNFAYTVAIRLHEELARMKDEGTLEDVETGRLVHLVVFYGSTEYQLTRDEKDASNPNLIPVIPKFLFRLFDESYLPPKPERRSPLLSPGIAPDQLLEDALPPSLVMINCGGDQLLAEAERFKKRLVGLGKKVNGYIVEGVGHGWDKTPTFKKGNAKRDQAYRVAVDSLQEPWA</sequence>
<evidence type="ECO:0000259" key="2">
    <source>
        <dbReference type="Pfam" id="PF07859"/>
    </source>
</evidence>
<dbReference type="OrthoDB" id="408631at2759"/>
<dbReference type="AlphaFoldDB" id="A0A2J6PQE4"/>
<organism evidence="3 4">
    <name type="scientific">Hyaloscypha hepaticicola</name>
    <dbReference type="NCBI Taxonomy" id="2082293"/>
    <lineage>
        <taxon>Eukaryota</taxon>
        <taxon>Fungi</taxon>
        <taxon>Dikarya</taxon>
        <taxon>Ascomycota</taxon>
        <taxon>Pezizomycotina</taxon>
        <taxon>Leotiomycetes</taxon>
        <taxon>Helotiales</taxon>
        <taxon>Hyaloscyphaceae</taxon>
        <taxon>Hyaloscypha</taxon>
    </lineage>
</organism>
<dbReference type="InterPro" id="IPR050300">
    <property type="entry name" value="GDXG_lipolytic_enzyme"/>
</dbReference>
<dbReference type="STRING" id="1745343.A0A2J6PQE4"/>